<evidence type="ECO:0000256" key="7">
    <source>
        <dbReference type="ARBA" id="ARBA00023014"/>
    </source>
</evidence>
<evidence type="ECO:0000313" key="11">
    <source>
        <dbReference type="EMBL" id="APE96253.1"/>
    </source>
</evidence>
<protein>
    <submittedName>
        <fullName evidence="11">Aldehyde:ferredoxin oxidoreductase</fullName>
        <ecNumber evidence="11">1.2.7.5</ecNumber>
    </submittedName>
</protein>
<evidence type="ECO:0000256" key="6">
    <source>
        <dbReference type="ARBA" id="ARBA00023004"/>
    </source>
</evidence>
<name>A0A1J1AEB1_9EURY</name>
<accession>A0A1J1AEB1</accession>
<dbReference type="InterPro" id="IPR036021">
    <property type="entry name" value="Tungsten_al_ferr_oxy-like_C"/>
</dbReference>
<dbReference type="GeneID" id="30418349"/>
<keyword evidence="6" id="KW-0408">Iron</keyword>
<evidence type="ECO:0000256" key="5">
    <source>
        <dbReference type="ARBA" id="ARBA00023002"/>
    </source>
</evidence>
<dbReference type="GO" id="GO:0009055">
    <property type="term" value="F:electron transfer activity"/>
    <property type="evidence" value="ECO:0007669"/>
    <property type="project" value="InterPro"/>
</dbReference>
<comment type="cofactor">
    <cofactor evidence="8">
        <name>tungstopterin</name>
        <dbReference type="ChEBI" id="CHEBI:30402"/>
    </cofactor>
</comment>
<dbReference type="EC" id="1.2.7.5" evidence="11"/>
<comment type="cofactor">
    <cofactor evidence="1">
        <name>[4Fe-4S] cluster</name>
        <dbReference type="ChEBI" id="CHEBI:49883"/>
    </cofactor>
</comment>
<evidence type="ECO:0000256" key="9">
    <source>
        <dbReference type="SAM" id="MobiDB-lite"/>
    </source>
</evidence>
<evidence type="ECO:0000256" key="1">
    <source>
        <dbReference type="ARBA" id="ARBA00001966"/>
    </source>
</evidence>
<evidence type="ECO:0000256" key="8">
    <source>
        <dbReference type="ARBA" id="ARBA00049934"/>
    </source>
</evidence>
<proteinExistence type="inferred from homology"/>
<dbReference type="InterPro" id="IPR001203">
    <property type="entry name" value="OxRdtase_Ald_Fedxn_C"/>
</dbReference>
<dbReference type="SUPFAM" id="SSF48310">
    <property type="entry name" value="Aldehyde ferredoxin oxidoreductase, C-terminal domains"/>
    <property type="match status" value="1"/>
</dbReference>
<keyword evidence="12" id="KW-1185">Reference proteome</keyword>
<dbReference type="Gene3D" id="1.10.569.10">
    <property type="entry name" value="Aldehyde Ferredoxin Oxidoreductase Protein, subunit A, domain 2"/>
    <property type="match status" value="1"/>
</dbReference>
<evidence type="ECO:0000256" key="2">
    <source>
        <dbReference type="ARBA" id="ARBA00011032"/>
    </source>
</evidence>
<dbReference type="GO" id="GO:0033726">
    <property type="term" value="F:aldehyde ferredoxin oxidoreductase activity"/>
    <property type="evidence" value="ECO:0007669"/>
    <property type="project" value="UniProtKB-EC"/>
</dbReference>
<dbReference type="InterPro" id="IPR013983">
    <property type="entry name" value="Ald_Fedxn_OxRdtase_N"/>
</dbReference>
<evidence type="ECO:0000256" key="4">
    <source>
        <dbReference type="ARBA" id="ARBA00022723"/>
    </source>
</evidence>
<dbReference type="Pfam" id="PF01314">
    <property type="entry name" value="AFOR_C"/>
    <property type="match status" value="1"/>
</dbReference>
<dbReference type="AlphaFoldDB" id="A0A1J1AEB1"/>
<comment type="similarity">
    <text evidence="2">Belongs to the AOR/FOR family.</text>
</comment>
<dbReference type="Gene3D" id="3.60.9.10">
    <property type="entry name" value="Aldehyde ferredoxin oxidoreductase, N-terminal domain"/>
    <property type="match status" value="1"/>
</dbReference>
<dbReference type="GO" id="GO:0046872">
    <property type="term" value="F:metal ion binding"/>
    <property type="evidence" value="ECO:0007669"/>
    <property type="project" value="UniProtKB-KW"/>
</dbReference>
<reference evidence="12" key="1">
    <citation type="submission" date="2016-08" db="EMBL/GenBank/DDBJ databases">
        <title>Discovery of first anaerobic lithoheterotrophic haloarchae widely represented in hypersaline habitats.</title>
        <authorList>
            <person name="Sorokin D.Y."/>
            <person name="Kublanov I.V."/>
            <person name="Roman P."/>
            <person name="Sinninghe Damste J.S."/>
            <person name="Golyshin P.N."/>
            <person name="Rojo D."/>
            <person name="Ciordia S."/>
            <person name="Mena Md.C."/>
            <person name="Ferrer M."/>
            <person name="Smedile F."/>
            <person name="Messina E."/>
            <person name="La Cono V."/>
            <person name="Yakimov M.M."/>
        </authorList>
    </citation>
    <scope>NUCLEOTIDE SEQUENCE [LARGE SCALE GENOMIC DNA]</scope>
    <source>
        <strain evidence="12">HSR6</strain>
    </source>
</reference>
<keyword evidence="5 11" id="KW-0560">Oxidoreductase</keyword>
<dbReference type="SUPFAM" id="SSF56228">
    <property type="entry name" value="Aldehyde ferredoxin oxidoreductase, N-terminal domain"/>
    <property type="match status" value="1"/>
</dbReference>
<keyword evidence="7" id="KW-0411">Iron-sulfur</keyword>
<dbReference type="InterPro" id="IPR036503">
    <property type="entry name" value="Ald_Fedxn_OxRdtase_N_sf"/>
</dbReference>
<dbReference type="EMBL" id="CP016804">
    <property type="protein sequence ID" value="APE96253.1"/>
    <property type="molecule type" value="Genomic_DNA"/>
</dbReference>
<evidence type="ECO:0000256" key="3">
    <source>
        <dbReference type="ARBA" id="ARBA00022485"/>
    </source>
</evidence>
<feature type="domain" description="Aldehyde ferredoxin oxidoreductase N-terminal" evidence="10">
    <location>
        <begin position="13"/>
        <end position="207"/>
    </location>
</feature>
<dbReference type="PANTHER" id="PTHR30038:SF7">
    <property type="entry name" value="TUNGSTEN-CONTAINING GLYCERALDEHYDE-3-PHOSPHATE:FERREDOXIN OXIDOREDUCTASE"/>
    <property type="match status" value="1"/>
</dbReference>
<dbReference type="Proteomes" id="UP000186165">
    <property type="component" value="Chromosome"/>
</dbReference>
<dbReference type="GO" id="GO:0051539">
    <property type="term" value="F:4 iron, 4 sulfur cluster binding"/>
    <property type="evidence" value="ECO:0007669"/>
    <property type="project" value="UniProtKB-KW"/>
</dbReference>
<feature type="region of interest" description="Disordered" evidence="9">
    <location>
        <begin position="525"/>
        <end position="545"/>
    </location>
</feature>
<dbReference type="InterPro" id="IPR013985">
    <property type="entry name" value="Ald_Fedxn_OxRdtase_dom3"/>
</dbReference>
<gene>
    <name evidence="11" type="primary">aor</name>
    <name evidence="11" type="ORF">HSR6_1817</name>
</gene>
<dbReference type="Gene3D" id="1.10.599.10">
    <property type="entry name" value="Aldehyde Ferredoxin Oxidoreductase Protein, subunit A, domain 3"/>
    <property type="match status" value="1"/>
</dbReference>
<keyword evidence="4" id="KW-0479">Metal-binding</keyword>
<dbReference type="RefSeq" id="WP_071933422.1">
    <property type="nucleotide sequence ID" value="NZ_CP016804.1"/>
</dbReference>
<dbReference type="PANTHER" id="PTHR30038">
    <property type="entry name" value="ALDEHYDE FERREDOXIN OXIDOREDUCTASE"/>
    <property type="match status" value="1"/>
</dbReference>
<dbReference type="SMART" id="SM00790">
    <property type="entry name" value="AFOR_N"/>
    <property type="match status" value="1"/>
</dbReference>
<sequence>MTTERAPPRRTAVLRVDLTDGTVKREPIPEQWLRQYIGGKGLGARYLHEVTEPGVDPLAPGNALLFMVGPLSGLIPGEPRYAAITKSPLTGTFLDSYSGGDFAARLAGSLGETMGLIVTGQAPEPVSLVVSDGDVSIEPATAWGEGVEAACEAHPDAAVACTGPAGENEVVYATIASDGGDHHAGRGGAGAVMGSKRLKAVIAVDEPVSGLDELRTEYEERFGDGSTDDWHRASETVESVDFADEIGALSTRGWQESTFEGTDEIGIEAVEATDYEREHEGEAIPGGFRVSFEESESTPRGGTQMTLGAGLGIDDFEDVATLGLTCDRLGVDIIGVGNAIAWAIRAGEEGVIDYAGEFGDIESAIELAEAIAARETELGATLADGIDAAAEAYGGEDLIPTVKGMELPSYDPRRAPSMALAYATSDRGACHRRARPIETAVFEPDLDEPTRRAREVIAEQDYRSLLWSLIADDFTETLYTRDFGAEWLAAVGLELTPTALRRAGTRIWTLTRLFNVREGFDRDDDTLPPVLEEPITDGPGAGDQISQSEFEAMRSAYYEQRGWDERGVPTRETLDALDLGALFPSVNRA</sequence>
<dbReference type="KEGG" id="hhsr:HSR6_1817"/>
<dbReference type="InterPro" id="IPR013984">
    <property type="entry name" value="Ald_Fedxn_OxRdtase_dom2"/>
</dbReference>
<evidence type="ECO:0000313" key="12">
    <source>
        <dbReference type="Proteomes" id="UP000186165"/>
    </source>
</evidence>
<organism evidence="11 12">
    <name type="scientific">Halodesulfurarchaeum formicicum</name>
    <dbReference type="NCBI Taxonomy" id="1873524"/>
    <lineage>
        <taxon>Archaea</taxon>
        <taxon>Methanobacteriati</taxon>
        <taxon>Methanobacteriota</taxon>
        <taxon>Stenosarchaea group</taxon>
        <taxon>Halobacteria</taxon>
        <taxon>Halobacteriales</taxon>
        <taxon>Halobacteriaceae</taxon>
        <taxon>Halodesulfurarchaeum</taxon>
    </lineage>
</organism>
<keyword evidence="3" id="KW-0004">4Fe-4S</keyword>
<dbReference type="InterPro" id="IPR051919">
    <property type="entry name" value="W-dependent_AOR"/>
</dbReference>
<evidence type="ECO:0000259" key="10">
    <source>
        <dbReference type="SMART" id="SM00790"/>
    </source>
</evidence>
<dbReference type="Pfam" id="PF02730">
    <property type="entry name" value="AFOR_N"/>
    <property type="match status" value="1"/>
</dbReference>